<organism evidence="1 2">
    <name type="scientific">Pistacia atlantica</name>
    <dbReference type="NCBI Taxonomy" id="434234"/>
    <lineage>
        <taxon>Eukaryota</taxon>
        <taxon>Viridiplantae</taxon>
        <taxon>Streptophyta</taxon>
        <taxon>Embryophyta</taxon>
        <taxon>Tracheophyta</taxon>
        <taxon>Spermatophyta</taxon>
        <taxon>Magnoliopsida</taxon>
        <taxon>eudicotyledons</taxon>
        <taxon>Gunneridae</taxon>
        <taxon>Pentapetalae</taxon>
        <taxon>rosids</taxon>
        <taxon>malvids</taxon>
        <taxon>Sapindales</taxon>
        <taxon>Anacardiaceae</taxon>
        <taxon>Pistacia</taxon>
    </lineage>
</organism>
<proteinExistence type="predicted"/>
<name>A0ACC1AG52_9ROSI</name>
<comment type="caution">
    <text evidence="1">The sequence shown here is derived from an EMBL/GenBank/DDBJ whole genome shotgun (WGS) entry which is preliminary data.</text>
</comment>
<evidence type="ECO:0000313" key="2">
    <source>
        <dbReference type="Proteomes" id="UP001164250"/>
    </source>
</evidence>
<keyword evidence="2" id="KW-1185">Reference proteome</keyword>
<dbReference type="Proteomes" id="UP001164250">
    <property type="component" value="Chromosome 10"/>
</dbReference>
<gene>
    <name evidence="1" type="ORF">Patl1_08291</name>
</gene>
<reference evidence="2" key="1">
    <citation type="journal article" date="2023" name="G3 (Bethesda)">
        <title>Genome assembly and association tests identify interacting loci associated with vigor, precocity, and sex in interspecific pistachio rootstocks.</title>
        <authorList>
            <person name="Palmer W."/>
            <person name="Jacygrad E."/>
            <person name="Sagayaradj S."/>
            <person name="Cavanaugh K."/>
            <person name="Han R."/>
            <person name="Bertier L."/>
            <person name="Beede B."/>
            <person name="Kafkas S."/>
            <person name="Golino D."/>
            <person name="Preece J."/>
            <person name="Michelmore R."/>
        </authorList>
    </citation>
    <scope>NUCLEOTIDE SEQUENCE [LARGE SCALE GENOMIC DNA]</scope>
</reference>
<dbReference type="EMBL" id="CM047906">
    <property type="protein sequence ID" value="KAJ0085313.1"/>
    <property type="molecule type" value="Genomic_DNA"/>
</dbReference>
<sequence length="52" mass="5484">MSFTYSMIGLDLGIAQVAKSGTFKGSLTGISIGTVTETQKIWRTFQTLGGIA</sequence>
<accession>A0ACC1AG52</accession>
<evidence type="ECO:0000313" key="1">
    <source>
        <dbReference type="EMBL" id="KAJ0085313.1"/>
    </source>
</evidence>
<protein>
    <submittedName>
        <fullName evidence="1">Uncharacterized protein</fullName>
    </submittedName>
</protein>